<gene>
    <name evidence="2" type="ORF">SAMN00790413_00273</name>
</gene>
<accession>A0A1W1V6T4</accession>
<reference evidence="2 3" key="1">
    <citation type="submission" date="2017-04" db="EMBL/GenBank/DDBJ databases">
        <authorList>
            <person name="Afonso C.L."/>
            <person name="Miller P.J."/>
            <person name="Scott M.A."/>
            <person name="Spackman E."/>
            <person name="Goraichik I."/>
            <person name="Dimitrov K.M."/>
            <person name="Suarez D.L."/>
            <person name="Swayne D.E."/>
        </authorList>
    </citation>
    <scope>NUCLEOTIDE SEQUENCE [LARGE SCALE GENOMIC DNA]</scope>
    <source>
        <strain evidence="2 3">KR-140</strain>
    </source>
</reference>
<name>A0A1W1V6T4_9DEIO</name>
<evidence type="ECO:0000256" key="1">
    <source>
        <dbReference type="SAM" id="SignalP"/>
    </source>
</evidence>
<proteinExistence type="predicted"/>
<protein>
    <submittedName>
        <fullName evidence="2">Uncharacterized protein</fullName>
    </submittedName>
</protein>
<dbReference type="AlphaFoldDB" id="A0A1W1V6T4"/>
<evidence type="ECO:0000313" key="3">
    <source>
        <dbReference type="Proteomes" id="UP000192582"/>
    </source>
</evidence>
<dbReference type="OrthoDB" id="9936016at2"/>
<evidence type="ECO:0000313" key="2">
    <source>
        <dbReference type="EMBL" id="SMB89108.1"/>
    </source>
</evidence>
<dbReference type="STRING" id="695939.SAMN00790413_00273"/>
<feature type="chain" id="PRO_5013297656" evidence="1">
    <location>
        <begin position="18"/>
        <end position="210"/>
    </location>
</feature>
<sequence>MKKLISLLGLFFFTALAAPVKPSALLAPTATDLQRACDDGYLYAQGGFEVSIAPYIYLLKGTLDNGYSLQNVQGSVISTCNKRARNLEAKPNPNTLPKQIAVILAGSTDSDRISGVKDWAAVLSIRDIRGKELARLTPSTQIEGDSSYWRTNCSSSVCVWTGSNVYIFDTSKIPAAVKAKILKGTSLAAIVSAGSGIETFVVDSNQLNKF</sequence>
<dbReference type="RefSeq" id="WP_139806797.1">
    <property type="nucleotide sequence ID" value="NZ_FWWU01000009.1"/>
</dbReference>
<keyword evidence="3" id="KW-1185">Reference proteome</keyword>
<dbReference type="EMBL" id="FWWU01000009">
    <property type="protein sequence ID" value="SMB89108.1"/>
    <property type="molecule type" value="Genomic_DNA"/>
</dbReference>
<keyword evidence="1" id="KW-0732">Signal</keyword>
<dbReference type="Proteomes" id="UP000192582">
    <property type="component" value="Unassembled WGS sequence"/>
</dbReference>
<organism evidence="2 3">
    <name type="scientific">Deinococcus hopiensis KR-140</name>
    <dbReference type="NCBI Taxonomy" id="695939"/>
    <lineage>
        <taxon>Bacteria</taxon>
        <taxon>Thermotogati</taxon>
        <taxon>Deinococcota</taxon>
        <taxon>Deinococci</taxon>
        <taxon>Deinococcales</taxon>
        <taxon>Deinococcaceae</taxon>
        <taxon>Deinococcus</taxon>
    </lineage>
</organism>
<feature type="signal peptide" evidence="1">
    <location>
        <begin position="1"/>
        <end position="17"/>
    </location>
</feature>